<name>A0A1G9PYQ6_9PROT</name>
<organism evidence="9 10">
    <name type="scientific">Maricaulis salignorans</name>
    <dbReference type="NCBI Taxonomy" id="144026"/>
    <lineage>
        <taxon>Bacteria</taxon>
        <taxon>Pseudomonadati</taxon>
        <taxon>Pseudomonadota</taxon>
        <taxon>Alphaproteobacteria</taxon>
        <taxon>Maricaulales</taxon>
        <taxon>Maricaulaceae</taxon>
        <taxon>Maricaulis</taxon>
    </lineage>
</organism>
<accession>A0A1G9PYQ6</accession>
<dbReference type="RefSeq" id="WP_091767736.1">
    <property type="nucleotide sequence ID" value="NZ_FNHG01000004.1"/>
</dbReference>
<dbReference type="Gene3D" id="3.60.10.10">
    <property type="entry name" value="Endonuclease/exonuclease/phosphatase"/>
    <property type="match status" value="1"/>
</dbReference>
<feature type="site" description="Interaction with DNA substrate" evidence="7">
    <location>
        <position position="253"/>
    </location>
</feature>
<keyword evidence="2 6" id="KW-0479">Metal-binding</keyword>
<feature type="binding site" evidence="6">
    <location>
        <position position="252"/>
    </location>
    <ligand>
        <name>Mg(2+)</name>
        <dbReference type="ChEBI" id="CHEBI:18420"/>
        <label>1</label>
    </ligand>
</feature>
<feature type="binding site" evidence="6">
    <location>
        <position position="154"/>
    </location>
    <ligand>
        <name>Mg(2+)</name>
        <dbReference type="ChEBI" id="CHEBI:18420"/>
        <label>1</label>
    </ligand>
</feature>
<dbReference type="PANTHER" id="PTHR43250">
    <property type="entry name" value="EXODEOXYRIBONUCLEASE III"/>
    <property type="match status" value="1"/>
</dbReference>
<dbReference type="AlphaFoldDB" id="A0A1G9PYQ6"/>
<dbReference type="CDD" id="cd09086">
    <property type="entry name" value="ExoIII-like_AP-endo"/>
    <property type="match status" value="1"/>
</dbReference>
<dbReference type="PROSITE" id="PS51435">
    <property type="entry name" value="AP_NUCLEASE_F1_4"/>
    <property type="match status" value="1"/>
</dbReference>
<protein>
    <submittedName>
        <fullName evidence="9">Exodeoxyribonuclease III</fullName>
    </submittedName>
</protein>
<dbReference type="EMBL" id="FNHG01000004">
    <property type="protein sequence ID" value="SDM03225.1"/>
    <property type="molecule type" value="Genomic_DNA"/>
</dbReference>
<sequence>MTLTIATWNVNSIKARLANALDWLAEAKPDIVCLQEIKTVDEGFPREEIERLGYNIITHGQKSYNGVAILSKFPIEEALPGLPGDEEDEQARYLEAVISAPNGPIRVASIYLPNGNPAPGPKYDYKLAWMDRLARHAETLLKLEEPLVLAGDYNVIPRDSDCWDAEVWEMDALALPQSRAAFDRLKWLGLTEAFEQLDGRAHQYTFYDYQAGRWNKGQGIRIDHLLCSPQAADHLESIDIHKATRGEPKASDHIPIVGTFSL</sequence>
<dbReference type="GO" id="GO:0003677">
    <property type="term" value="F:DNA binding"/>
    <property type="evidence" value="ECO:0007669"/>
    <property type="project" value="InterPro"/>
</dbReference>
<evidence type="ECO:0000259" key="8">
    <source>
        <dbReference type="Pfam" id="PF03372"/>
    </source>
</evidence>
<gene>
    <name evidence="9" type="ORF">SAMN04488568_10464</name>
</gene>
<evidence type="ECO:0000313" key="9">
    <source>
        <dbReference type="EMBL" id="SDM03225.1"/>
    </source>
</evidence>
<dbReference type="InterPro" id="IPR005135">
    <property type="entry name" value="Endo/exonuclease/phosphatase"/>
</dbReference>
<feature type="active site" description="Proton acceptor" evidence="5">
    <location>
        <position position="253"/>
    </location>
</feature>
<keyword evidence="10" id="KW-1185">Reference proteome</keyword>
<keyword evidence="3" id="KW-0378">Hydrolase</keyword>
<dbReference type="InterPro" id="IPR004808">
    <property type="entry name" value="AP_endonuc_1"/>
</dbReference>
<reference evidence="9 10" key="1">
    <citation type="submission" date="2016-10" db="EMBL/GenBank/DDBJ databases">
        <authorList>
            <person name="de Groot N.N."/>
        </authorList>
    </citation>
    <scope>NUCLEOTIDE SEQUENCE [LARGE SCALE GENOMIC DNA]</scope>
    <source>
        <strain evidence="9 10">DSM 16077</strain>
    </source>
</reference>
<evidence type="ECO:0000256" key="1">
    <source>
        <dbReference type="ARBA" id="ARBA00007092"/>
    </source>
</evidence>
<feature type="binding site" evidence="6">
    <location>
        <position position="152"/>
    </location>
    <ligand>
        <name>Mg(2+)</name>
        <dbReference type="ChEBI" id="CHEBI:18420"/>
        <label>1</label>
    </ligand>
</feature>
<evidence type="ECO:0000256" key="4">
    <source>
        <dbReference type="ARBA" id="ARBA00022842"/>
    </source>
</evidence>
<feature type="active site" description="Proton donor/acceptor" evidence="5">
    <location>
        <position position="152"/>
    </location>
</feature>
<dbReference type="PANTHER" id="PTHR43250:SF2">
    <property type="entry name" value="EXODEOXYRIBONUCLEASE III"/>
    <property type="match status" value="1"/>
</dbReference>
<keyword evidence="4 6" id="KW-0460">Magnesium</keyword>
<dbReference type="SUPFAM" id="SSF56219">
    <property type="entry name" value="DNase I-like"/>
    <property type="match status" value="1"/>
</dbReference>
<dbReference type="OrthoDB" id="9803914at2"/>
<dbReference type="InterPro" id="IPR037493">
    <property type="entry name" value="ExoIII-like"/>
</dbReference>
<feature type="binding site" evidence="6">
    <location>
        <position position="36"/>
    </location>
    <ligand>
        <name>Mg(2+)</name>
        <dbReference type="ChEBI" id="CHEBI:18420"/>
        <label>1</label>
    </ligand>
</feature>
<dbReference type="NCBIfam" id="TIGR00195">
    <property type="entry name" value="exoDNase_III"/>
    <property type="match status" value="1"/>
</dbReference>
<evidence type="ECO:0000256" key="3">
    <source>
        <dbReference type="ARBA" id="ARBA00022801"/>
    </source>
</evidence>
<dbReference type="InterPro" id="IPR036691">
    <property type="entry name" value="Endo/exonu/phosph_ase_sf"/>
</dbReference>
<dbReference type="STRING" id="144026.SAMN04488568_10464"/>
<dbReference type="GO" id="GO:0046872">
    <property type="term" value="F:metal ion binding"/>
    <property type="evidence" value="ECO:0007669"/>
    <property type="project" value="UniProtKB-KW"/>
</dbReference>
<dbReference type="NCBIfam" id="TIGR00633">
    <property type="entry name" value="xth"/>
    <property type="match status" value="1"/>
</dbReference>
<feature type="domain" description="Endonuclease/exonuclease/phosphatase" evidence="8">
    <location>
        <begin position="6"/>
        <end position="253"/>
    </location>
</feature>
<evidence type="ECO:0000256" key="2">
    <source>
        <dbReference type="ARBA" id="ARBA00022723"/>
    </source>
</evidence>
<dbReference type="GO" id="GO:0004519">
    <property type="term" value="F:endonuclease activity"/>
    <property type="evidence" value="ECO:0007669"/>
    <property type="project" value="InterPro"/>
</dbReference>
<proteinExistence type="inferred from homology"/>
<feature type="binding site" evidence="6">
    <location>
        <position position="253"/>
    </location>
    <ligand>
        <name>Mg(2+)</name>
        <dbReference type="ChEBI" id="CHEBI:18420"/>
        <label>1</label>
    </ligand>
</feature>
<keyword evidence="6" id="KW-0464">Manganese</keyword>
<evidence type="ECO:0000256" key="6">
    <source>
        <dbReference type="PIRSR" id="PIRSR604808-2"/>
    </source>
</evidence>
<dbReference type="PROSITE" id="PS00726">
    <property type="entry name" value="AP_NUCLEASE_F1_1"/>
    <property type="match status" value="1"/>
</dbReference>
<feature type="site" description="Transition state stabilizer" evidence="7">
    <location>
        <position position="154"/>
    </location>
</feature>
<evidence type="ECO:0000256" key="7">
    <source>
        <dbReference type="PIRSR" id="PIRSR604808-3"/>
    </source>
</evidence>
<dbReference type="Pfam" id="PF03372">
    <property type="entry name" value="Exo_endo_phos"/>
    <property type="match status" value="1"/>
</dbReference>
<dbReference type="GO" id="GO:0008311">
    <property type="term" value="F:double-stranded DNA 3'-5' DNA exonuclease activity"/>
    <property type="evidence" value="ECO:0007669"/>
    <property type="project" value="InterPro"/>
</dbReference>
<dbReference type="GO" id="GO:0006281">
    <property type="term" value="P:DNA repair"/>
    <property type="evidence" value="ECO:0007669"/>
    <property type="project" value="InterPro"/>
</dbReference>
<feature type="active site" evidence="5">
    <location>
        <position position="111"/>
    </location>
</feature>
<feature type="binding site" evidence="6">
    <location>
        <position position="9"/>
    </location>
    <ligand>
        <name>Mg(2+)</name>
        <dbReference type="ChEBI" id="CHEBI:18420"/>
        <label>1</label>
    </ligand>
</feature>
<dbReference type="InterPro" id="IPR020847">
    <property type="entry name" value="AP_endonuclease_F1_BS"/>
</dbReference>
<comment type="similarity">
    <text evidence="1">Belongs to the DNA repair enzymes AP/ExoA family.</text>
</comment>
<evidence type="ECO:0000256" key="5">
    <source>
        <dbReference type="PIRSR" id="PIRSR604808-1"/>
    </source>
</evidence>
<dbReference type="Proteomes" id="UP000199759">
    <property type="component" value="Unassembled WGS sequence"/>
</dbReference>
<feature type="site" description="Important for catalytic activity" evidence="7">
    <location>
        <position position="223"/>
    </location>
</feature>
<comment type="cofactor">
    <cofactor evidence="6">
        <name>Mg(2+)</name>
        <dbReference type="ChEBI" id="CHEBI:18420"/>
    </cofactor>
    <cofactor evidence="6">
        <name>Mn(2+)</name>
        <dbReference type="ChEBI" id="CHEBI:29035"/>
    </cofactor>
    <text evidence="6">Probably binds two magnesium or manganese ions per subunit.</text>
</comment>
<evidence type="ECO:0000313" key="10">
    <source>
        <dbReference type="Proteomes" id="UP000199759"/>
    </source>
</evidence>